<feature type="compositionally biased region" description="Low complexity" evidence="4">
    <location>
        <begin position="297"/>
        <end position="309"/>
    </location>
</feature>
<evidence type="ECO:0000259" key="5">
    <source>
        <dbReference type="PROSITE" id="PS50089"/>
    </source>
</evidence>
<feature type="non-terminal residue" evidence="6">
    <location>
        <position position="1"/>
    </location>
</feature>
<protein>
    <submittedName>
        <fullName evidence="6">E3 ubiquitin-protein ligase RNF6</fullName>
    </submittedName>
</protein>
<evidence type="ECO:0000256" key="3">
    <source>
        <dbReference type="PROSITE-ProRule" id="PRU00175"/>
    </source>
</evidence>
<evidence type="ECO:0000313" key="7">
    <source>
        <dbReference type="Proteomes" id="UP000055048"/>
    </source>
</evidence>
<dbReference type="PROSITE" id="PS50089">
    <property type="entry name" value="ZF_RING_2"/>
    <property type="match status" value="1"/>
</dbReference>
<feature type="compositionally biased region" description="Polar residues" evidence="4">
    <location>
        <begin position="285"/>
        <end position="296"/>
    </location>
</feature>
<gene>
    <name evidence="6" type="primary">Rnf6</name>
    <name evidence="6" type="ORF">T05_2068</name>
</gene>
<dbReference type="Pfam" id="PF13639">
    <property type="entry name" value="zf-RING_2"/>
    <property type="match status" value="1"/>
</dbReference>
<feature type="region of interest" description="Disordered" evidence="4">
    <location>
        <begin position="89"/>
        <end position="118"/>
    </location>
</feature>
<comment type="caution">
    <text evidence="6">The sequence shown here is derived from an EMBL/GenBank/DDBJ whole genome shotgun (WGS) entry which is preliminary data.</text>
</comment>
<keyword evidence="1 3" id="KW-0479">Metal-binding</keyword>
<dbReference type="EMBL" id="JYDJ01000052">
    <property type="protein sequence ID" value="KRX46767.1"/>
    <property type="molecule type" value="Genomic_DNA"/>
</dbReference>
<feature type="region of interest" description="Disordered" evidence="4">
    <location>
        <begin position="336"/>
        <end position="363"/>
    </location>
</feature>
<evidence type="ECO:0000313" key="6">
    <source>
        <dbReference type="EMBL" id="KRX46767.1"/>
    </source>
</evidence>
<dbReference type="PANTHER" id="PTHR45676">
    <property type="entry name" value="RING-H2 FINGER PROTEIN ATL51-RELATED"/>
    <property type="match status" value="1"/>
</dbReference>
<reference evidence="6 7" key="1">
    <citation type="submission" date="2015-01" db="EMBL/GenBank/DDBJ databases">
        <title>Evolution of Trichinella species and genotypes.</title>
        <authorList>
            <person name="Korhonen P.K."/>
            <person name="Edoardo P."/>
            <person name="Giuseppe L.R."/>
            <person name="Gasser R.B."/>
        </authorList>
    </citation>
    <scope>NUCLEOTIDE SEQUENCE [LARGE SCALE GENOMIC DNA]</scope>
    <source>
        <strain evidence="6">ISS417</strain>
    </source>
</reference>
<dbReference type="GO" id="GO:0008270">
    <property type="term" value="F:zinc ion binding"/>
    <property type="evidence" value="ECO:0007669"/>
    <property type="project" value="UniProtKB-KW"/>
</dbReference>
<feature type="compositionally biased region" description="Polar residues" evidence="4">
    <location>
        <begin position="219"/>
        <end position="274"/>
    </location>
</feature>
<organism evidence="6 7">
    <name type="scientific">Trichinella murrelli</name>
    <dbReference type="NCBI Taxonomy" id="144512"/>
    <lineage>
        <taxon>Eukaryota</taxon>
        <taxon>Metazoa</taxon>
        <taxon>Ecdysozoa</taxon>
        <taxon>Nematoda</taxon>
        <taxon>Enoplea</taxon>
        <taxon>Dorylaimia</taxon>
        <taxon>Trichinellida</taxon>
        <taxon>Trichinellidae</taxon>
        <taxon>Trichinella</taxon>
    </lineage>
</organism>
<dbReference type="SMART" id="SM00184">
    <property type="entry name" value="RING"/>
    <property type="match status" value="1"/>
</dbReference>
<dbReference type="OrthoDB" id="9984778at2759"/>
<dbReference type="InterPro" id="IPR013083">
    <property type="entry name" value="Znf_RING/FYVE/PHD"/>
</dbReference>
<keyword evidence="7" id="KW-1185">Reference proteome</keyword>
<evidence type="ECO:0000256" key="2">
    <source>
        <dbReference type="ARBA" id="ARBA00022833"/>
    </source>
</evidence>
<dbReference type="InterPro" id="IPR001841">
    <property type="entry name" value="Znf_RING"/>
</dbReference>
<proteinExistence type="predicted"/>
<feature type="compositionally biased region" description="Basic and acidic residues" evidence="4">
    <location>
        <begin position="169"/>
        <end position="192"/>
    </location>
</feature>
<dbReference type="STRING" id="144512.A0A0V0U6F2"/>
<feature type="domain" description="RING-type" evidence="5">
    <location>
        <begin position="671"/>
        <end position="712"/>
    </location>
</feature>
<evidence type="ECO:0000256" key="1">
    <source>
        <dbReference type="ARBA" id="ARBA00022771"/>
    </source>
</evidence>
<dbReference type="Proteomes" id="UP000055048">
    <property type="component" value="Unassembled WGS sequence"/>
</dbReference>
<name>A0A0V0U6F2_9BILA</name>
<dbReference type="AlphaFoldDB" id="A0A0V0U6F2"/>
<feature type="region of interest" description="Disordered" evidence="4">
    <location>
        <begin position="169"/>
        <end position="319"/>
    </location>
</feature>
<keyword evidence="1 3" id="KW-0863">Zinc-finger</keyword>
<accession>A0A0V0U6F2</accession>
<sequence length="715" mass="81604">LSEKLSLSWFAREVLVVFDLTFARWVSVYVVVEIEAEPFRKDQHLVYFFVSISLIVNLRVCLKVECQFSFISELTKRIFYKFNMNNKEHGTDESDRKSSSESDVKSTDDSDIKSSDESVVKSSDEFDVKSSDEFDVKSSDEFDVKSSDEFDVKSSDEFDVKSSDEFDVKSSDEFDVKSSDDFDAKSSDESDSAKYSPYDDLTSCEETESTTKQIKRKSSQMNESNSEIPCKKQTLQENSPLIGDNSPSLVTPFTQTDGQSFNFGKTPIHSSDSEVNPCDDLADSKASQNSVVMSTFDSSSQDTYNSSTSRNENDSSEGNLADVSAAMYSDNSAIHTEHDISESDSVENGNVPNIEDEIHPPRSDADTHFALAEELPPINRSPHFVTYREEENFQSICDLENPGSPREQGTDYEEPIAAVGSDFESHAFSPDDTSYSPEAPIANRPDLQPANCQRDNYCQNERVVLDVEAPSPPLIPMYLNYFRVNPNVVYPEWASANVPVQQRHYLARQREQLERRRNMHARWLRERARMRSMRNRMRGRAHGIANMPRGIFRRNADIYGMVPHMQALRDLREERINDRLFEQEFLVHNDGEGDESDGELGDANDYFIGHGLPVWDMDNRLMMYPVMDYEDLPQRGINRMQISNSTRCAFYNIFDDEMTGRCSNDPNEGLCVICLTTIDHDEFIRILPCGHFYHVACIDRWLIVNNSCAICRRPL</sequence>
<dbReference type="Gene3D" id="3.30.40.10">
    <property type="entry name" value="Zinc/RING finger domain, C3HC4 (zinc finger)"/>
    <property type="match status" value="1"/>
</dbReference>
<evidence type="ECO:0000256" key="4">
    <source>
        <dbReference type="SAM" id="MobiDB-lite"/>
    </source>
</evidence>
<dbReference type="CDD" id="cd16473">
    <property type="entry name" value="RING-H2_RNF103"/>
    <property type="match status" value="1"/>
</dbReference>
<dbReference type="SUPFAM" id="SSF57850">
    <property type="entry name" value="RING/U-box"/>
    <property type="match status" value="1"/>
</dbReference>
<keyword evidence="2" id="KW-0862">Zinc</keyword>